<accession>A0A151SM51</accession>
<name>A0A151SM51_CAJCA</name>
<gene>
    <name evidence="1" type="ORF">KK1_002080</name>
</gene>
<evidence type="ECO:0000313" key="2">
    <source>
        <dbReference type="Proteomes" id="UP000075243"/>
    </source>
</evidence>
<dbReference type="AlphaFoldDB" id="A0A151SM51"/>
<proteinExistence type="predicted"/>
<keyword evidence="2" id="KW-1185">Reference proteome</keyword>
<dbReference type="PANTHER" id="PTHR45023:SF4">
    <property type="entry name" value="GLYCINE-RICH PROTEIN-RELATED"/>
    <property type="match status" value="1"/>
</dbReference>
<evidence type="ECO:0008006" key="3">
    <source>
        <dbReference type="Google" id="ProtNLM"/>
    </source>
</evidence>
<reference evidence="1 2" key="1">
    <citation type="journal article" date="2012" name="Nat. Biotechnol.">
        <title>Draft genome sequence of pigeonpea (Cajanus cajan), an orphan legume crop of resource-poor farmers.</title>
        <authorList>
            <person name="Varshney R.K."/>
            <person name="Chen W."/>
            <person name="Li Y."/>
            <person name="Bharti A.K."/>
            <person name="Saxena R.K."/>
            <person name="Schlueter J.A."/>
            <person name="Donoghue M.T."/>
            <person name="Azam S."/>
            <person name="Fan G."/>
            <person name="Whaley A.M."/>
            <person name="Farmer A.D."/>
            <person name="Sheridan J."/>
            <person name="Iwata A."/>
            <person name="Tuteja R."/>
            <person name="Penmetsa R.V."/>
            <person name="Wu W."/>
            <person name="Upadhyaya H.D."/>
            <person name="Yang S.P."/>
            <person name="Shah T."/>
            <person name="Saxena K.B."/>
            <person name="Michael T."/>
            <person name="McCombie W.R."/>
            <person name="Yang B."/>
            <person name="Zhang G."/>
            <person name="Yang H."/>
            <person name="Wang J."/>
            <person name="Spillane C."/>
            <person name="Cook D.R."/>
            <person name="May G.D."/>
            <person name="Xu X."/>
            <person name="Jackson S.A."/>
        </authorList>
    </citation>
    <scope>NUCLEOTIDE SEQUENCE [LARGE SCALE GENOMIC DNA]</scope>
    <source>
        <strain evidence="2">cv. Asha</strain>
    </source>
</reference>
<dbReference type="Gramene" id="C.cajan_02030.t">
    <property type="protein sequence ID" value="C.cajan_02030.t.cds1"/>
    <property type="gene ID" value="C.cajan_02030"/>
</dbReference>
<protein>
    <recommendedName>
        <fullName evidence="3">No apical meristem-associated C-terminal domain-containing protein</fullName>
    </recommendedName>
</protein>
<dbReference type="Proteomes" id="UP000075243">
    <property type="component" value="Chromosome 11"/>
</dbReference>
<sequence length="49" mass="5830">MANAYKIYSQDVDDKFNFEHAWLLLRDEPKWKFESMESSSKRSKISKSG</sequence>
<dbReference type="EMBL" id="CM003613">
    <property type="protein sequence ID" value="KYP55855.1"/>
    <property type="molecule type" value="Genomic_DNA"/>
</dbReference>
<organism evidence="1 2">
    <name type="scientific">Cajanus cajan</name>
    <name type="common">Pigeon pea</name>
    <name type="synonym">Cajanus indicus</name>
    <dbReference type="NCBI Taxonomy" id="3821"/>
    <lineage>
        <taxon>Eukaryota</taxon>
        <taxon>Viridiplantae</taxon>
        <taxon>Streptophyta</taxon>
        <taxon>Embryophyta</taxon>
        <taxon>Tracheophyta</taxon>
        <taxon>Spermatophyta</taxon>
        <taxon>Magnoliopsida</taxon>
        <taxon>eudicotyledons</taxon>
        <taxon>Gunneridae</taxon>
        <taxon>Pentapetalae</taxon>
        <taxon>rosids</taxon>
        <taxon>fabids</taxon>
        <taxon>Fabales</taxon>
        <taxon>Fabaceae</taxon>
        <taxon>Papilionoideae</taxon>
        <taxon>50 kb inversion clade</taxon>
        <taxon>NPAAA clade</taxon>
        <taxon>indigoferoid/millettioid clade</taxon>
        <taxon>Phaseoleae</taxon>
        <taxon>Cajanus</taxon>
    </lineage>
</organism>
<dbReference type="PANTHER" id="PTHR45023">
    <property type="match status" value="1"/>
</dbReference>
<evidence type="ECO:0000313" key="1">
    <source>
        <dbReference type="EMBL" id="KYP55855.1"/>
    </source>
</evidence>